<dbReference type="PANTHER" id="PTHR48086">
    <property type="entry name" value="SODIUM/PROLINE SYMPORTER-RELATED"/>
    <property type="match status" value="1"/>
</dbReference>
<name>A0A2U2BX33_9PROT</name>
<dbReference type="GO" id="GO:0015824">
    <property type="term" value="P:proline transport"/>
    <property type="evidence" value="ECO:0007669"/>
    <property type="project" value="UniProtKB-UniRule"/>
</dbReference>
<keyword evidence="7 14" id="KW-1133">Transmembrane helix</keyword>
<evidence type="ECO:0000256" key="10">
    <source>
        <dbReference type="ARBA" id="ARBA00023136"/>
    </source>
</evidence>
<dbReference type="InterPro" id="IPR050277">
    <property type="entry name" value="Sodium:Solute_Symporter"/>
</dbReference>
<feature type="transmembrane region" description="Helical" evidence="14">
    <location>
        <begin position="199"/>
        <end position="219"/>
    </location>
</feature>
<dbReference type="Pfam" id="PF00474">
    <property type="entry name" value="SSF"/>
    <property type="match status" value="1"/>
</dbReference>
<keyword evidence="5 14" id="KW-0812">Transmembrane</keyword>
<feature type="transmembrane region" description="Helical" evidence="14">
    <location>
        <begin position="425"/>
        <end position="443"/>
    </location>
</feature>
<feature type="transmembrane region" description="Helical" evidence="14">
    <location>
        <begin position="325"/>
        <end position="349"/>
    </location>
</feature>
<dbReference type="RefSeq" id="WP_109251857.1">
    <property type="nucleotide sequence ID" value="NZ_QEXV01000001.1"/>
</dbReference>
<evidence type="ECO:0000256" key="1">
    <source>
        <dbReference type="ARBA" id="ARBA00004651"/>
    </source>
</evidence>
<evidence type="ECO:0000256" key="5">
    <source>
        <dbReference type="ARBA" id="ARBA00022692"/>
    </source>
</evidence>
<dbReference type="GO" id="GO:0005298">
    <property type="term" value="F:proline:sodium symporter activity"/>
    <property type="evidence" value="ECO:0007669"/>
    <property type="project" value="UniProtKB-UniRule"/>
</dbReference>
<dbReference type="PROSITE" id="PS50283">
    <property type="entry name" value="NA_SOLUT_SYMP_3"/>
    <property type="match status" value="1"/>
</dbReference>
<keyword evidence="3 14" id="KW-0813">Transport</keyword>
<proteinExistence type="inferred from homology"/>
<comment type="caution">
    <text evidence="15">The sequence shown here is derived from an EMBL/GenBank/DDBJ whole genome shotgun (WGS) entry which is preliminary data.</text>
</comment>
<dbReference type="PANTHER" id="PTHR48086:SF3">
    <property type="entry name" value="SODIUM_PROLINE SYMPORTER"/>
    <property type="match status" value="1"/>
</dbReference>
<evidence type="ECO:0000256" key="13">
    <source>
        <dbReference type="RuleBase" id="RU362091"/>
    </source>
</evidence>
<accession>A0A2U2BX33</accession>
<feature type="transmembrane region" description="Helical" evidence="14">
    <location>
        <begin position="6"/>
        <end position="28"/>
    </location>
</feature>
<comment type="similarity">
    <text evidence="2 13">Belongs to the sodium:solute symporter (SSF) (TC 2.A.21) family.</text>
</comment>
<keyword evidence="14" id="KW-0029">Amino-acid transport</keyword>
<keyword evidence="8 14" id="KW-0915">Sodium</keyword>
<gene>
    <name evidence="15" type="ORF">DDZ18_02985</name>
</gene>
<evidence type="ECO:0000256" key="8">
    <source>
        <dbReference type="ARBA" id="ARBA00023053"/>
    </source>
</evidence>
<evidence type="ECO:0000256" key="7">
    <source>
        <dbReference type="ARBA" id="ARBA00022989"/>
    </source>
</evidence>
<evidence type="ECO:0000256" key="3">
    <source>
        <dbReference type="ARBA" id="ARBA00022448"/>
    </source>
</evidence>
<keyword evidence="16" id="KW-1185">Reference proteome</keyword>
<feature type="transmembrane region" description="Helical" evidence="14">
    <location>
        <begin position="400"/>
        <end position="418"/>
    </location>
</feature>
<comment type="function">
    <text evidence="14">Catalyzes the sodium-dependent uptake of extracellular L-proline.</text>
</comment>
<dbReference type="Gene3D" id="1.20.1730.10">
    <property type="entry name" value="Sodium/glucose cotransporter"/>
    <property type="match status" value="1"/>
</dbReference>
<feature type="transmembrane region" description="Helical" evidence="14">
    <location>
        <begin position="370"/>
        <end position="394"/>
    </location>
</feature>
<evidence type="ECO:0000313" key="15">
    <source>
        <dbReference type="EMBL" id="PWE18583.1"/>
    </source>
</evidence>
<feature type="transmembrane region" description="Helical" evidence="14">
    <location>
        <begin position="49"/>
        <end position="66"/>
    </location>
</feature>
<evidence type="ECO:0000256" key="2">
    <source>
        <dbReference type="ARBA" id="ARBA00006434"/>
    </source>
</evidence>
<protein>
    <recommendedName>
        <fullName evidence="14">Sodium/proline symporter</fullName>
    </recommendedName>
    <alternativeName>
        <fullName evidence="14">Proline permease</fullName>
    </alternativeName>
</protein>
<evidence type="ECO:0000256" key="11">
    <source>
        <dbReference type="ARBA" id="ARBA00023201"/>
    </source>
</evidence>
<feature type="transmembrane region" description="Helical" evidence="14">
    <location>
        <begin position="280"/>
        <end position="305"/>
    </location>
</feature>
<sequence>MPDAEPAAGVILATLVVYKLVLVGIGVWAAHLNKDESDFFLGGRGLGPWVAGLSYAASTSSAWVLLGYSGFIYVAGVSALWMAPGILAAYVVIWLGFGPRLRRETAERGHVTLSDFLAAESGPVWRTAIPVLAGGLVLFAFVFYIAAQFGAAAIAFESQLGLGGTESVLLGAAVILVYGLLGGFWAVSVTDMVQGAMMAIIAVLLPTLALIAAGGPAGVWATLSETMPPAYLDWAGGRAGFVVLGFAGGLAAIGLGALGQPHLMARLMAVKDEASRRRGFAVAMSWGVIVHLGMAVLALSGRALVADMADAEALFYELAARLLPGVLAGLVIAAVLSAVMSTVDSLLVAASAAAAHDLRIVRVLKGREVLISRIVMATICALAVGLTLTLPATIFDRVLFSWSALGAAFGPVILARVVGVEPRGWAIFASILAGFSMTVVFYVSGQIGVEAMGEGPPRALARLAAIPGDPFERIAPWILPTLLCFGFRQPRPVAQEPEASRTSGASTGSAG</sequence>
<feature type="transmembrane region" description="Helical" evidence="14">
    <location>
        <begin position="239"/>
        <end position="259"/>
    </location>
</feature>
<dbReference type="AlphaFoldDB" id="A0A2U2BX33"/>
<keyword evidence="10 14" id="KW-0472">Membrane</keyword>
<dbReference type="InterPro" id="IPR001734">
    <property type="entry name" value="Na/solute_symporter"/>
</dbReference>
<evidence type="ECO:0000256" key="14">
    <source>
        <dbReference type="RuleBase" id="RU366012"/>
    </source>
</evidence>
<keyword evidence="6 14" id="KW-0769">Symport</keyword>
<feature type="transmembrane region" description="Helical" evidence="14">
    <location>
        <begin position="168"/>
        <end position="187"/>
    </location>
</feature>
<organism evidence="15 16">
    <name type="scientific">Marinicauda salina</name>
    <dbReference type="NCBI Taxonomy" id="2135793"/>
    <lineage>
        <taxon>Bacteria</taxon>
        <taxon>Pseudomonadati</taxon>
        <taxon>Pseudomonadota</taxon>
        <taxon>Alphaproteobacteria</taxon>
        <taxon>Maricaulales</taxon>
        <taxon>Maricaulaceae</taxon>
        <taxon>Marinicauda</taxon>
    </lineage>
</organism>
<keyword evidence="11 14" id="KW-0739">Sodium transport</keyword>
<reference evidence="16" key="1">
    <citation type="submission" date="2018-05" db="EMBL/GenBank/DDBJ databases">
        <authorList>
            <person name="Liu B.-T."/>
        </authorList>
    </citation>
    <scope>NUCLEOTIDE SEQUENCE [LARGE SCALE GENOMIC DNA]</scope>
    <source>
        <strain evidence="16">WD6-1</strain>
    </source>
</reference>
<evidence type="ECO:0000256" key="9">
    <source>
        <dbReference type="ARBA" id="ARBA00023065"/>
    </source>
</evidence>
<comment type="subcellular location">
    <subcellularLocation>
        <location evidence="14">Cell inner membrane</location>
        <topology evidence="14">Multi-pass membrane protein</topology>
    </subcellularLocation>
    <subcellularLocation>
        <location evidence="1">Cell membrane</location>
        <topology evidence="1">Multi-pass membrane protein</topology>
    </subcellularLocation>
</comment>
<dbReference type="InterPro" id="IPR038377">
    <property type="entry name" value="Na/Glc_symporter_sf"/>
</dbReference>
<dbReference type="Proteomes" id="UP000245168">
    <property type="component" value="Unassembled WGS sequence"/>
</dbReference>
<evidence type="ECO:0000256" key="6">
    <source>
        <dbReference type="ARBA" id="ARBA00022847"/>
    </source>
</evidence>
<dbReference type="GO" id="GO:0005886">
    <property type="term" value="C:plasma membrane"/>
    <property type="evidence" value="ECO:0007669"/>
    <property type="project" value="UniProtKB-SubCell"/>
</dbReference>
<keyword evidence="14" id="KW-0997">Cell inner membrane</keyword>
<dbReference type="EMBL" id="QEXV01000001">
    <property type="protein sequence ID" value="PWE18583.1"/>
    <property type="molecule type" value="Genomic_DNA"/>
</dbReference>
<feature type="transmembrane region" description="Helical" evidence="14">
    <location>
        <begin position="72"/>
        <end position="97"/>
    </location>
</feature>
<evidence type="ECO:0000313" key="16">
    <source>
        <dbReference type="Proteomes" id="UP000245168"/>
    </source>
</evidence>
<keyword evidence="9 14" id="KW-0406">Ion transport</keyword>
<comment type="catalytic activity">
    <reaction evidence="12">
        <text>L-proline(in) + Na(+)(in) = L-proline(out) + Na(+)(out)</text>
        <dbReference type="Rhea" id="RHEA:28967"/>
        <dbReference type="ChEBI" id="CHEBI:29101"/>
        <dbReference type="ChEBI" id="CHEBI:60039"/>
    </reaction>
</comment>
<keyword evidence="4" id="KW-1003">Cell membrane</keyword>
<dbReference type="OrthoDB" id="9789704at2"/>
<feature type="transmembrane region" description="Helical" evidence="14">
    <location>
        <begin position="131"/>
        <end position="156"/>
    </location>
</feature>
<evidence type="ECO:0000256" key="4">
    <source>
        <dbReference type="ARBA" id="ARBA00022475"/>
    </source>
</evidence>
<dbReference type="InterPro" id="IPR011851">
    <property type="entry name" value="Na/Pro_symporter"/>
</dbReference>
<dbReference type="GO" id="GO:0031402">
    <property type="term" value="F:sodium ion binding"/>
    <property type="evidence" value="ECO:0007669"/>
    <property type="project" value="UniProtKB-UniRule"/>
</dbReference>
<evidence type="ECO:0000256" key="12">
    <source>
        <dbReference type="ARBA" id="ARBA00033708"/>
    </source>
</evidence>
<dbReference type="CDD" id="cd11475">
    <property type="entry name" value="SLC5sbd_PutP"/>
    <property type="match status" value="1"/>
</dbReference>